<dbReference type="Pfam" id="PF00561">
    <property type="entry name" value="Abhydrolase_1"/>
    <property type="match status" value="1"/>
</dbReference>
<dbReference type="AlphaFoldDB" id="A0A1B2E0F5"/>
<dbReference type="KEGG" id="pib:BBD41_13040"/>
<dbReference type="SUPFAM" id="SSF53474">
    <property type="entry name" value="alpha/beta-Hydrolases"/>
    <property type="match status" value="1"/>
</dbReference>
<dbReference type="PANTHER" id="PTHR43798:SF31">
    <property type="entry name" value="AB HYDROLASE SUPERFAMILY PROTEIN YCLE"/>
    <property type="match status" value="1"/>
</dbReference>
<gene>
    <name evidence="3" type="ORF">BBD41_13040</name>
</gene>
<dbReference type="PANTHER" id="PTHR43798">
    <property type="entry name" value="MONOACYLGLYCEROL LIPASE"/>
    <property type="match status" value="1"/>
</dbReference>
<keyword evidence="1 3" id="KW-0378">Hydrolase</keyword>
<organism evidence="3">
    <name type="scientific">Paenibacillus ihbetae</name>
    <dbReference type="NCBI Taxonomy" id="1870820"/>
    <lineage>
        <taxon>Bacteria</taxon>
        <taxon>Bacillati</taxon>
        <taxon>Bacillota</taxon>
        <taxon>Bacilli</taxon>
        <taxon>Bacillales</taxon>
        <taxon>Paenibacillaceae</taxon>
        <taxon>Paenibacillus</taxon>
    </lineage>
</organism>
<dbReference type="InterPro" id="IPR000073">
    <property type="entry name" value="AB_hydrolase_1"/>
</dbReference>
<dbReference type="EMBL" id="CP016809">
    <property type="protein sequence ID" value="ANY73435.1"/>
    <property type="molecule type" value="Genomic_DNA"/>
</dbReference>
<protein>
    <submittedName>
        <fullName evidence="3">Alpha/beta hydrolase</fullName>
    </submittedName>
</protein>
<dbReference type="RefSeq" id="WP_099477867.1">
    <property type="nucleotide sequence ID" value="NZ_CP016809.1"/>
</dbReference>
<reference evidence="3" key="1">
    <citation type="submission" date="2016-08" db="EMBL/GenBank/DDBJ databases">
        <title>Complete Genome Seqeunce of Paenibacillus sp. nov. IHBB 9852 from high altitute lake of Indian trans-Himalayas.</title>
        <authorList>
            <person name="Kiran S."/>
            <person name="Swarnkar M.K."/>
            <person name="Rana A."/>
            <person name="Tewari R."/>
            <person name="Gulati A."/>
        </authorList>
    </citation>
    <scope>NUCLEOTIDE SEQUENCE [LARGE SCALE GENOMIC DNA]</scope>
    <source>
        <strain evidence="3">IHBB 9852</strain>
    </source>
</reference>
<evidence type="ECO:0000259" key="2">
    <source>
        <dbReference type="Pfam" id="PF00561"/>
    </source>
</evidence>
<feature type="domain" description="AB hydrolase-1" evidence="2">
    <location>
        <begin position="29"/>
        <end position="268"/>
    </location>
</feature>
<sequence>MNRNGTIMSGGFALNYAVRGQGQPILAVGSSVYYPRLFSEHFYTAFQLIALDHRGFAKPPRPLQPEDYTLDRIVEDIEAARQALGLEDFVLMGHSGHAFMAAAYARRYPEAVRKLVLLNTAPTNSPQRQQQSLAFFQDTASPERKRQFEQDIALLEGDLAKEPERRFVHMCIRMGAHSFHDYTFDASPMWDGVYTNMPVIDDLWGRTFAEQNLIPLLAELRTPVFLGLGRYDYLVGPVSLWDSVDDRYGHVRKVVFEASGHNPMLEEPEAFVSALSDWIHE</sequence>
<evidence type="ECO:0000256" key="1">
    <source>
        <dbReference type="ARBA" id="ARBA00022801"/>
    </source>
</evidence>
<name>A0A1B2E0F5_9BACL</name>
<dbReference type="Gene3D" id="3.40.50.1820">
    <property type="entry name" value="alpha/beta hydrolase"/>
    <property type="match status" value="1"/>
</dbReference>
<dbReference type="InterPro" id="IPR050266">
    <property type="entry name" value="AB_hydrolase_sf"/>
</dbReference>
<accession>A0A1B2E0F5</accession>
<dbReference type="GO" id="GO:0016020">
    <property type="term" value="C:membrane"/>
    <property type="evidence" value="ECO:0007669"/>
    <property type="project" value="TreeGrafter"/>
</dbReference>
<dbReference type="GO" id="GO:0016787">
    <property type="term" value="F:hydrolase activity"/>
    <property type="evidence" value="ECO:0007669"/>
    <property type="project" value="UniProtKB-KW"/>
</dbReference>
<evidence type="ECO:0000313" key="3">
    <source>
        <dbReference type="EMBL" id="ANY73435.1"/>
    </source>
</evidence>
<dbReference type="InterPro" id="IPR029058">
    <property type="entry name" value="AB_hydrolase_fold"/>
</dbReference>
<proteinExistence type="predicted"/>